<name>A0A0F9IQ25_9ZZZZ</name>
<evidence type="ECO:0000313" key="1">
    <source>
        <dbReference type="EMBL" id="KKL95830.1"/>
    </source>
</evidence>
<accession>A0A0F9IQ25</accession>
<dbReference type="AlphaFoldDB" id="A0A0F9IQ25"/>
<proteinExistence type="predicted"/>
<gene>
    <name evidence="1" type="ORF">LCGC14_1850710</name>
</gene>
<dbReference type="EMBL" id="LAZR01018587">
    <property type="protein sequence ID" value="KKL95830.1"/>
    <property type="molecule type" value="Genomic_DNA"/>
</dbReference>
<protein>
    <submittedName>
        <fullName evidence="1">Uncharacterized protein</fullName>
    </submittedName>
</protein>
<organism evidence="1">
    <name type="scientific">marine sediment metagenome</name>
    <dbReference type="NCBI Taxonomy" id="412755"/>
    <lineage>
        <taxon>unclassified sequences</taxon>
        <taxon>metagenomes</taxon>
        <taxon>ecological metagenomes</taxon>
    </lineage>
</organism>
<reference evidence="1" key="1">
    <citation type="journal article" date="2015" name="Nature">
        <title>Complex archaea that bridge the gap between prokaryotes and eukaryotes.</title>
        <authorList>
            <person name="Spang A."/>
            <person name="Saw J.H."/>
            <person name="Jorgensen S.L."/>
            <person name="Zaremba-Niedzwiedzka K."/>
            <person name="Martijn J."/>
            <person name="Lind A.E."/>
            <person name="van Eijk R."/>
            <person name="Schleper C."/>
            <person name="Guy L."/>
            <person name="Ettema T.J."/>
        </authorList>
    </citation>
    <scope>NUCLEOTIDE SEQUENCE</scope>
</reference>
<comment type="caution">
    <text evidence="1">The sequence shown here is derived from an EMBL/GenBank/DDBJ whole genome shotgun (WGS) entry which is preliminary data.</text>
</comment>
<sequence length="128" mass="14676">MKRIRRNATEIWVDIQVEGIEGLDVGSITAGTELCFLIAKKVRNWKMVGLMFGPMEEGDLLVLLEPEVWTWPKLLAHLECFPSASQAAKYLKDQSRALDFERGFTDLHMEGARKIRISLWNPYSPELI</sequence>